<dbReference type="GO" id="GO:1990904">
    <property type="term" value="C:ribonucleoprotein complex"/>
    <property type="evidence" value="ECO:0007669"/>
    <property type="project" value="UniProtKB-KW"/>
</dbReference>
<name>A0A1F7UI66_9BACT</name>
<protein>
    <recommendedName>
        <fullName evidence="4 5">Large ribosomal subunit protein uL5</fullName>
    </recommendedName>
</protein>
<evidence type="ECO:0000256" key="6">
    <source>
        <dbReference type="RuleBase" id="RU003930"/>
    </source>
</evidence>
<dbReference type="InterPro" id="IPR031309">
    <property type="entry name" value="Ribosomal_uL5_C"/>
</dbReference>
<dbReference type="GO" id="GO:0019843">
    <property type="term" value="F:rRNA binding"/>
    <property type="evidence" value="ECO:0007669"/>
    <property type="project" value="UniProtKB-UniRule"/>
</dbReference>
<dbReference type="InterPro" id="IPR020930">
    <property type="entry name" value="Ribosomal_uL5_bac-type"/>
</dbReference>
<dbReference type="GO" id="GO:0005840">
    <property type="term" value="C:ribosome"/>
    <property type="evidence" value="ECO:0007669"/>
    <property type="project" value="UniProtKB-KW"/>
</dbReference>
<dbReference type="GO" id="GO:0000049">
    <property type="term" value="F:tRNA binding"/>
    <property type="evidence" value="ECO:0007669"/>
    <property type="project" value="UniProtKB-UniRule"/>
</dbReference>
<comment type="subunit">
    <text evidence="5">Part of the 50S ribosomal subunit; part of the 5S rRNA/L5/L18/L25 subcomplex. Contacts the 5S rRNA and the P site tRNA. Forms a bridge to the 30S subunit in the 70S ribosome.</text>
</comment>
<dbReference type="InterPro" id="IPR002132">
    <property type="entry name" value="Ribosomal_uL5"/>
</dbReference>
<dbReference type="GO" id="GO:0006412">
    <property type="term" value="P:translation"/>
    <property type="evidence" value="ECO:0007669"/>
    <property type="project" value="UniProtKB-UniRule"/>
</dbReference>
<dbReference type="STRING" id="1802397.A3J43_02530"/>
<evidence type="ECO:0000259" key="8">
    <source>
        <dbReference type="Pfam" id="PF00673"/>
    </source>
</evidence>
<dbReference type="Pfam" id="PF00673">
    <property type="entry name" value="Ribosomal_L5_C"/>
    <property type="match status" value="1"/>
</dbReference>
<dbReference type="GO" id="GO:0003735">
    <property type="term" value="F:structural constituent of ribosome"/>
    <property type="evidence" value="ECO:0007669"/>
    <property type="project" value="InterPro"/>
</dbReference>
<evidence type="ECO:0000256" key="4">
    <source>
        <dbReference type="ARBA" id="ARBA00035245"/>
    </source>
</evidence>
<comment type="caution">
    <text evidence="9">The sequence shown here is derived from an EMBL/GenBank/DDBJ whole genome shotgun (WGS) entry which is preliminary data.</text>
</comment>
<dbReference type="InterPro" id="IPR031310">
    <property type="entry name" value="Ribosomal_uL5_N"/>
</dbReference>
<keyword evidence="3 5" id="KW-0687">Ribonucleoprotein</keyword>
<reference evidence="9 10" key="1">
    <citation type="journal article" date="2016" name="Nat. Commun.">
        <title>Thousands of microbial genomes shed light on interconnected biogeochemical processes in an aquifer system.</title>
        <authorList>
            <person name="Anantharaman K."/>
            <person name="Brown C.T."/>
            <person name="Hug L.A."/>
            <person name="Sharon I."/>
            <person name="Castelle C.J."/>
            <person name="Probst A.J."/>
            <person name="Thomas B.C."/>
            <person name="Singh A."/>
            <person name="Wilkins M.J."/>
            <person name="Karaoz U."/>
            <person name="Brodie E.L."/>
            <person name="Williams K.H."/>
            <person name="Hubbard S.S."/>
            <person name="Banfield J.F."/>
        </authorList>
    </citation>
    <scope>NUCLEOTIDE SEQUENCE [LARGE SCALE GENOMIC DNA]</scope>
</reference>
<dbReference type="Pfam" id="PF00281">
    <property type="entry name" value="Ribosomal_L5"/>
    <property type="match status" value="1"/>
</dbReference>
<comment type="function">
    <text evidence="5">This is 1 of the proteins that bind and probably mediate the attachment of the 5S RNA into the large ribosomal subunit, where it forms part of the central protuberance. In the 70S ribosome it contacts protein S13 of the 30S subunit (bridge B1b), connecting the 2 subunits; this bridge is implicated in subunit movement. Contacts the P site tRNA; the 5S rRNA and some of its associated proteins might help stabilize positioning of ribosome-bound tRNAs.</text>
</comment>
<dbReference type="NCBIfam" id="NF000585">
    <property type="entry name" value="PRK00010.1"/>
    <property type="match status" value="1"/>
</dbReference>
<evidence type="ECO:0000313" key="9">
    <source>
        <dbReference type="EMBL" id="OGL77971.1"/>
    </source>
</evidence>
<comment type="similarity">
    <text evidence="1 5 6">Belongs to the universal ribosomal protein uL5 family.</text>
</comment>
<dbReference type="Proteomes" id="UP000176604">
    <property type="component" value="Unassembled WGS sequence"/>
</dbReference>
<gene>
    <name evidence="5" type="primary">rplE</name>
    <name evidence="9" type="ORF">A3J43_02530</name>
</gene>
<accession>A0A1F7UI66</accession>
<feature type="domain" description="Large ribosomal subunit protein uL5 C-terminal" evidence="8">
    <location>
        <begin position="84"/>
        <end position="176"/>
    </location>
</feature>
<dbReference type="FunFam" id="3.30.1440.10:FF:000001">
    <property type="entry name" value="50S ribosomal protein L5"/>
    <property type="match status" value="1"/>
</dbReference>
<sequence>MAFREHYTQKIVPALMAQFGYRNPLAAPRVDYVVVNVGVGKNRGDEKYMATVGQTLQRITGQKPIFTLAKKSIAAFKIRAGQTVGAKVTLRGRRMEDFLTKLTSVTFPRIHDFRGITSASVDRQGNLTVGLREHLAFPEIRPDEVERIHGLEVSVHTTAHTRDEGFALLKLLGFPFQADSVQ</sequence>
<evidence type="ECO:0000259" key="7">
    <source>
        <dbReference type="Pfam" id="PF00281"/>
    </source>
</evidence>
<dbReference type="SUPFAM" id="SSF55282">
    <property type="entry name" value="RL5-like"/>
    <property type="match status" value="1"/>
</dbReference>
<dbReference type="HAMAP" id="MF_01333_B">
    <property type="entry name" value="Ribosomal_uL5_B"/>
    <property type="match status" value="1"/>
</dbReference>
<keyword evidence="5" id="KW-0820">tRNA-binding</keyword>
<dbReference type="PIRSF" id="PIRSF002161">
    <property type="entry name" value="Ribosomal_L5"/>
    <property type="match status" value="1"/>
</dbReference>
<dbReference type="InterPro" id="IPR020929">
    <property type="entry name" value="Ribosomal_uL5_CS"/>
</dbReference>
<organism evidence="9 10">
    <name type="scientific">Candidatus Uhrbacteria bacterium RIFCSPHIGHO2_12_FULL_54_23</name>
    <dbReference type="NCBI Taxonomy" id="1802397"/>
    <lineage>
        <taxon>Bacteria</taxon>
        <taxon>Candidatus Uhriibacteriota</taxon>
    </lineage>
</organism>
<dbReference type="PANTHER" id="PTHR11994">
    <property type="entry name" value="60S RIBOSOMAL PROTEIN L11-RELATED"/>
    <property type="match status" value="1"/>
</dbReference>
<evidence type="ECO:0000256" key="1">
    <source>
        <dbReference type="ARBA" id="ARBA00008553"/>
    </source>
</evidence>
<evidence type="ECO:0000256" key="5">
    <source>
        <dbReference type="HAMAP-Rule" id="MF_01333"/>
    </source>
</evidence>
<dbReference type="PROSITE" id="PS00358">
    <property type="entry name" value="RIBOSOMAL_L5"/>
    <property type="match status" value="1"/>
</dbReference>
<feature type="domain" description="Large ribosomal subunit protein uL5 N-terminal" evidence="7">
    <location>
        <begin position="23"/>
        <end position="79"/>
    </location>
</feature>
<dbReference type="InterPro" id="IPR022803">
    <property type="entry name" value="Ribosomal_uL5_dom_sf"/>
</dbReference>
<evidence type="ECO:0000256" key="3">
    <source>
        <dbReference type="ARBA" id="ARBA00023274"/>
    </source>
</evidence>
<dbReference type="EMBL" id="MGEF01000046">
    <property type="protein sequence ID" value="OGL77971.1"/>
    <property type="molecule type" value="Genomic_DNA"/>
</dbReference>
<keyword evidence="5" id="KW-0694">RNA-binding</keyword>
<evidence type="ECO:0000256" key="2">
    <source>
        <dbReference type="ARBA" id="ARBA00022980"/>
    </source>
</evidence>
<evidence type="ECO:0000313" key="10">
    <source>
        <dbReference type="Proteomes" id="UP000176604"/>
    </source>
</evidence>
<keyword evidence="2 5" id="KW-0689">Ribosomal protein</keyword>
<proteinExistence type="inferred from homology"/>
<keyword evidence="5" id="KW-0699">rRNA-binding</keyword>
<dbReference type="AlphaFoldDB" id="A0A1F7UI66"/>
<dbReference type="Gene3D" id="3.30.1440.10">
    <property type="match status" value="1"/>
</dbReference>